<organism evidence="2 3">
    <name type="scientific">Pedobacter rhizosphaerae</name>
    <dbReference type="NCBI Taxonomy" id="390241"/>
    <lineage>
        <taxon>Bacteria</taxon>
        <taxon>Pseudomonadati</taxon>
        <taxon>Bacteroidota</taxon>
        <taxon>Sphingobacteriia</taxon>
        <taxon>Sphingobacteriales</taxon>
        <taxon>Sphingobacteriaceae</taxon>
        <taxon>Pedobacter</taxon>
    </lineage>
</organism>
<dbReference type="STRING" id="390241.SAMN04488023_11293"/>
<gene>
    <name evidence="2" type="ORF">SAMN04488023_11293</name>
</gene>
<sequence>MPHTWDLMISIDEDFYIRKKFLRLNLVSVLPLLLLATFFFRGQAFSHFSSNTHTLLTNAAQLLAPENGDEQVKKTISSLDTKWAKYRKKYKHLNDSSSDLQPFQKRVEARLNFIFSPYLGYESPFFRLEQHSFLHRLAYF</sequence>
<protein>
    <submittedName>
        <fullName evidence="2">Uncharacterized protein</fullName>
    </submittedName>
</protein>
<keyword evidence="1" id="KW-0472">Membrane</keyword>
<accession>A0A1H9QRV4</accession>
<feature type="transmembrane region" description="Helical" evidence="1">
    <location>
        <begin position="21"/>
        <end position="40"/>
    </location>
</feature>
<dbReference type="EMBL" id="FOGG01000012">
    <property type="protein sequence ID" value="SER62453.1"/>
    <property type="molecule type" value="Genomic_DNA"/>
</dbReference>
<keyword evidence="3" id="KW-1185">Reference proteome</keyword>
<evidence type="ECO:0000313" key="2">
    <source>
        <dbReference type="EMBL" id="SER62453.1"/>
    </source>
</evidence>
<evidence type="ECO:0000256" key="1">
    <source>
        <dbReference type="SAM" id="Phobius"/>
    </source>
</evidence>
<keyword evidence="1" id="KW-0812">Transmembrane</keyword>
<name>A0A1H9QRV4_9SPHI</name>
<evidence type="ECO:0000313" key="3">
    <source>
        <dbReference type="Proteomes" id="UP000199572"/>
    </source>
</evidence>
<dbReference type="Proteomes" id="UP000199572">
    <property type="component" value="Unassembled WGS sequence"/>
</dbReference>
<reference evidence="2 3" key="1">
    <citation type="submission" date="2016-10" db="EMBL/GenBank/DDBJ databases">
        <authorList>
            <person name="de Groot N.N."/>
        </authorList>
    </citation>
    <scope>NUCLEOTIDE SEQUENCE [LARGE SCALE GENOMIC DNA]</scope>
    <source>
        <strain evidence="2 3">DSM 18610</strain>
    </source>
</reference>
<keyword evidence="1" id="KW-1133">Transmembrane helix</keyword>
<proteinExistence type="predicted"/>
<dbReference type="AlphaFoldDB" id="A0A1H9QRV4"/>